<evidence type="ECO:0000256" key="3">
    <source>
        <dbReference type="SAM" id="SignalP"/>
    </source>
</evidence>
<evidence type="ECO:0000256" key="1">
    <source>
        <dbReference type="SAM" id="MobiDB-lite"/>
    </source>
</evidence>
<reference evidence="4 5" key="1">
    <citation type="submission" date="2021-12" db="EMBL/GenBank/DDBJ databases">
        <title>Genome sequence of Kibdelosporangium philippinense ATCC 49844.</title>
        <authorList>
            <person name="Fedorov E.A."/>
            <person name="Omeragic M."/>
            <person name="Shalygina K.F."/>
            <person name="Maclea K.S."/>
        </authorList>
    </citation>
    <scope>NUCLEOTIDE SEQUENCE [LARGE SCALE GENOMIC DNA]</scope>
    <source>
        <strain evidence="4 5">ATCC 49844</strain>
    </source>
</reference>
<dbReference type="EMBL" id="JAJVCN010000006">
    <property type="protein sequence ID" value="MCE7012118.1"/>
    <property type="molecule type" value="Genomic_DNA"/>
</dbReference>
<evidence type="ECO:0000256" key="2">
    <source>
        <dbReference type="SAM" id="Phobius"/>
    </source>
</evidence>
<evidence type="ECO:0000313" key="4">
    <source>
        <dbReference type="EMBL" id="MCE7012118.1"/>
    </source>
</evidence>
<keyword evidence="5" id="KW-1185">Reference proteome</keyword>
<keyword evidence="2" id="KW-0472">Membrane</keyword>
<gene>
    <name evidence="4" type="ORF">LWC34_56300</name>
</gene>
<keyword evidence="3" id="KW-0732">Signal</keyword>
<organism evidence="4 5">
    <name type="scientific">Kibdelosporangium philippinense</name>
    <dbReference type="NCBI Taxonomy" id="211113"/>
    <lineage>
        <taxon>Bacteria</taxon>
        <taxon>Bacillati</taxon>
        <taxon>Actinomycetota</taxon>
        <taxon>Actinomycetes</taxon>
        <taxon>Pseudonocardiales</taxon>
        <taxon>Pseudonocardiaceae</taxon>
        <taxon>Kibdelosporangium</taxon>
    </lineage>
</organism>
<keyword evidence="2" id="KW-0812">Transmembrane</keyword>
<protein>
    <recommendedName>
        <fullName evidence="6">Secreted protein</fullName>
    </recommendedName>
</protein>
<proteinExistence type="predicted"/>
<keyword evidence="2" id="KW-1133">Transmembrane helix</keyword>
<feature type="chain" id="PRO_5046938731" description="Secreted protein" evidence="3">
    <location>
        <begin position="25"/>
        <end position="422"/>
    </location>
</feature>
<accession>A0ABS8ZXJ3</accession>
<name>A0ABS8ZXJ3_9PSEU</name>
<feature type="transmembrane region" description="Helical" evidence="2">
    <location>
        <begin position="163"/>
        <end position="187"/>
    </location>
</feature>
<evidence type="ECO:0008006" key="6">
    <source>
        <dbReference type="Google" id="ProtNLM"/>
    </source>
</evidence>
<dbReference type="Proteomes" id="UP001521150">
    <property type="component" value="Unassembled WGS sequence"/>
</dbReference>
<dbReference type="RefSeq" id="WP_233735151.1">
    <property type="nucleotide sequence ID" value="NZ_JAJVCN010000006.1"/>
</dbReference>
<feature type="transmembrane region" description="Helical" evidence="2">
    <location>
        <begin position="135"/>
        <end position="156"/>
    </location>
</feature>
<feature type="signal peptide" evidence="3">
    <location>
        <begin position="1"/>
        <end position="24"/>
    </location>
</feature>
<sequence>MGRIFAVLAAVIAVLMVATPQAGAHGVSDTADFHLAQSFAGNELTLVVRRTATVPGPLNIDFIAHDPVHKTSIEVGLVGKPATAKVDLTSTGTHPARLEVDRTGRWELTLKAASGEQARIPFQVMMSKFTVWEPVAYGGLAATGLFMAVALITAVFAKRRFVVVMPAAAGVVALTVAVTAALLSAAIPPAQAEGAIPVDPTGGRPYVNSSVTTDRDPVTGKEFRLQMKITDGNTGRPADDLIAHHDALAHVVVSSVDGQYFRHLHAVRAAPGELGVLLVVDRPGRYLVHAEFERVNSGSQLVTGSFEATGDKIASDTTKETRQAIVGRTHTIEMDLGGRADLQPWLGMAGHLVLRDEDGDFFGHVHEMGPMRQKADETVASLPPHLRFTFTFPEPGRYFGWIQYQRNFAVTTVPLVVDVRAR</sequence>
<evidence type="ECO:0000313" key="5">
    <source>
        <dbReference type="Proteomes" id="UP001521150"/>
    </source>
</evidence>
<feature type="region of interest" description="Disordered" evidence="1">
    <location>
        <begin position="194"/>
        <end position="215"/>
    </location>
</feature>
<comment type="caution">
    <text evidence="4">The sequence shown here is derived from an EMBL/GenBank/DDBJ whole genome shotgun (WGS) entry which is preliminary data.</text>
</comment>